<protein>
    <submittedName>
        <fullName evidence="2">Uncharacterized protein</fullName>
    </submittedName>
</protein>
<organism evidence="2">
    <name type="scientific">viral metagenome</name>
    <dbReference type="NCBI Taxonomy" id="1070528"/>
    <lineage>
        <taxon>unclassified sequences</taxon>
        <taxon>metagenomes</taxon>
        <taxon>organismal metagenomes</taxon>
    </lineage>
</organism>
<evidence type="ECO:0000256" key="1">
    <source>
        <dbReference type="SAM" id="MobiDB-lite"/>
    </source>
</evidence>
<sequence length="314" mass="37054">MNSHVLCNASIYDNTNRLLSMFDNLNTALVELSNITNSYLLVVYYLSTGNLINTYKYIYDVKTQSYVMTKNSVHKNIKTQEDVKENVKEDTKEDTKENVKEEIKDIVSENILAKLDEEINTDSRRKRKNPEDKKQEEKKQEDKKQEEKKQENLSIFSSDKGSYLMFKSKINKETLQEKNISPLFIAKYHIIKFMDINELINFDSNDDIQIESDIYLELHKVIESMDYKKENVVEKCKCDNNKDCDCEVIIKTKDEDPLKNIGDEYNEVCNYFMEYLTELKEPIYSSKSYHKILDSNMKLKNELFKDAIAQEIFE</sequence>
<feature type="compositionally biased region" description="Basic and acidic residues" evidence="1">
    <location>
        <begin position="118"/>
        <end position="151"/>
    </location>
</feature>
<feature type="region of interest" description="Disordered" evidence="1">
    <location>
        <begin position="118"/>
        <end position="152"/>
    </location>
</feature>
<proteinExistence type="predicted"/>
<dbReference type="AlphaFoldDB" id="A0A6C0DYI8"/>
<reference evidence="2" key="1">
    <citation type="journal article" date="2020" name="Nature">
        <title>Giant virus diversity and host interactions through global metagenomics.</title>
        <authorList>
            <person name="Schulz F."/>
            <person name="Roux S."/>
            <person name="Paez-Espino D."/>
            <person name="Jungbluth S."/>
            <person name="Walsh D.A."/>
            <person name="Denef V.J."/>
            <person name="McMahon K.D."/>
            <person name="Konstantinidis K.T."/>
            <person name="Eloe-Fadrosh E.A."/>
            <person name="Kyrpides N.C."/>
            <person name="Woyke T."/>
        </authorList>
    </citation>
    <scope>NUCLEOTIDE SEQUENCE</scope>
    <source>
        <strain evidence="2">GVMAG-M-3300023179-103</strain>
    </source>
</reference>
<evidence type="ECO:0000313" key="2">
    <source>
        <dbReference type="EMBL" id="QHT21937.1"/>
    </source>
</evidence>
<name>A0A6C0DYI8_9ZZZZ</name>
<accession>A0A6C0DYI8</accession>
<dbReference type="EMBL" id="MN739698">
    <property type="protein sequence ID" value="QHT21937.1"/>
    <property type="molecule type" value="Genomic_DNA"/>
</dbReference>